<evidence type="ECO:0000256" key="2">
    <source>
        <dbReference type="ARBA" id="ARBA00023015"/>
    </source>
</evidence>
<dbReference type="STRING" id="1891926.Fuma_00354"/>
<protein>
    <submittedName>
        <fullName evidence="7">RNA polymerase sigma factor</fullName>
    </submittedName>
</protein>
<keyword evidence="5" id="KW-0804">Transcription</keyword>
<feature type="domain" description="RNA polymerase sigma factor 70 region 4 type 2" evidence="6">
    <location>
        <begin position="147"/>
        <end position="199"/>
    </location>
</feature>
<dbReference type="InterPro" id="IPR013249">
    <property type="entry name" value="RNA_pol_sigma70_r4_t2"/>
</dbReference>
<dbReference type="PANTHER" id="PTHR43133">
    <property type="entry name" value="RNA POLYMERASE ECF-TYPE SIGMA FACTO"/>
    <property type="match status" value="1"/>
</dbReference>
<dbReference type="Gene3D" id="1.10.1740.10">
    <property type="match status" value="1"/>
</dbReference>
<dbReference type="GO" id="GO:0006352">
    <property type="term" value="P:DNA-templated transcription initiation"/>
    <property type="evidence" value="ECO:0007669"/>
    <property type="project" value="InterPro"/>
</dbReference>
<dbReference type="InterPro" id="IPR039425">
    <property type="entry name" value="RNA_pol_sigma-70-like"/>
</dbReference>
<dbReference type="Gene3D" id="1.10.10.10">
    <property type="entry name" value="Winged helix-like DNA-binding domain superfamily/Winged helix DNA-binding domain"/>
    <property type="match status" value="1"/>
</dbReference>
<proteinExistence type="inferred from homology"/>
<keyword evidence="3" id="KW-0731">Sigma factor</keyword>
<name>A0A1P8W9N8_9PLAN</name>
<dbReference type="NCBIfam" id="TIGR02937">
    <property type="entry name" value="sigma70-ECF"/>
    <property type="match status" value="1"/>
</dbReference>
<dbReference type="Pfam" id="PF08281">
    <property type="entry name" value="Sigma70_r4_2"/>
    <property type="match status" value="1"/>
</dbReference>
<keyword evidence="2" id="KW-0805">Transcription regulation</keyword>
<organism evidence="7 8">
    <name type="scientific">Fuerstiella marisgermanici</name>
    <dbReference type="NCBI Taxonomy" id="1891926"/>
    <lineage>
        <taxon>Bacteria</taxon>
        <taxon>Pseudomonadati</taxon>
        <taxon>Planctomycetota</taxon>
        <taxon>Planctomycetia</taxon>
        <taxon>Planctomycetales</taxon>
        <taxon>Planctomycetaceae</taxon>
        <taxon>Fuerstiella</taxon>
    </lineage>
</organism>
<dbReference type="CDD" id="cd06171">
    <property type="entry name" value="Sigma70_r4"/>
    <property type="match status" value="1"/>
</dbReference>
<evidence type="ECO:0000256" key="4">
    <source>
        <dbReference type="ARBA" id="ARBA00023125"/>
    </source>
</evidence>
<dbReference type="EMBL" id="CP017641">
    <property type="protein sequence ID" value="APZ90770.1"/>
    <property type="molecule type" value="Genomic_DNA"/>
</dbReference>
<keyword evidence="4" id="KW-0238">DNA-binding</keyword>
<dbReference type="InterPro" id="IPR013325">
    <property type="entry name" value="RNA_pol_sigma_r2"/>
</dbReference>
<evidence type="ECO:0000259" key="6">
    <source>
        <dbReference type="Pfam" id="PF08281"/>
    </source>
</evidence>
<dbReference type="SUPFAM" id="SSF88659">
    <property type="entry name" value="Sigma3 and sigma4 domains of RNA polymerase sigma factors"/>
    <property type="match status" value="1"/>
</dbReference>
<dbReference type="AlphaFoldDB" id="A0A1P8W9N8"/>
<sequence length="213" mass="24269">MSQHGIPNEITDRLRTGDTAALGELFVLCQERLRQMIHFRLDRRLVRRVDVDDVLQDAFIDAETRLQHFAKTDAEASPYVWLRLVALQTLHDVHRRHLGTQARDAAREQSVNVSGSTDQSTRYSMAQLLVGQLTSPSQAIQRAEAIEQIQTALEQMNPIDQEILALRNFEELTNTEVSEVLGIETGTASLRYIRALKRLQQVMSQHPDSGRTW</sequence>
<gene>
    <name evidence="7" type="ORF">Fuma_00354</name>
</gene>
<reference evidence="7 8" key="1">
    <citation type="journal article" date="2016" name="Front. Microbiol.">
        <title>Fuerstia marisgermanicae gen. nov., sp. nov., an Unusual Member of the Phylum Planctomycetes from the German Wadden Sea.</title>
        <authorList>
            <person name="Kohn T."/>
            <person name="Heuer A."/>
            <person name="Jogler M."/>
            <person name="Vollmers J."/>
            <person name="Boedeker C."/>
            <person name="Bunk B."/>
            <person name="Rast P."/>
            <person name="Borchert D."/>
            <person name="Glockner I."/>
            <person name="Freese H.M."/>
            <person name="Klenk H.P."/>
            <person name="Overmann J."/>
            <person name="Kaster A.K."/>
            <person name="Rohde M."/>
            <person name="Wiegand S."/>
            <person name="Jogler C."/>
        </authorList>
    </citation>
    <scope>NUCLEOTIDE SEQUENCE [LARGE SCALE GENOMIC DNA]</scope>
    <source>
        <strain evidence="7 8">NH11</strain>
    </source>
</reference>
<dbReference type="InterPro" id="IPR036388">
    <property type="entry name" value="WH-like_DNA-bd_sf"/>
</dbReference>
<accession>A0A1P8W9N8</accession>
<evidence type="ECO:0000313" key="7">
    <source>
        <dbReference type="EMBL" id="APZ90770.1"/>
    </source>
</evidence>
<dbReference type="GO" id="GO:0003677">
    <property type="term" value="F:DNA binding"/>
    <property type="evidence" value="ECO:0007669"/>
    <property type="project" value="UniProtKB-KW"/>
</dbReference>
<dbReference type="Proteomes" id="UP000187735">
    <property type="component" value="Chromosome"/>
</dbReference>
<comment type="similarity">
    <text evidence="1">Belongs to the sigma-70 factor family. ECF subfamily.</text>
</comment>
<dbReference type="GO" id="GO:0016987">
    <property type="term" value="F:sigma factor activity"/>
    <property type="evidence" value="ECO:0007669"/>
    <property type="project" value="UniProtKB-KW"/>
</dbReference>
<evidence type="ECO:0000256" key="3">
    <source>
        <dbReference type="ARBA" id="ARBA00023082"/>
    </source>
</evidence>
<evidence type="ECO:0000256" key="5">
    <source>
        <dbReference type="ARBA" id="ARBA00023163"/>
    </source>
</evidence>
<dbReference type="KEGG" id="fmr:Fuma_00354"/>
<dbReference type="RefSeq" id="WP_077022620.1">
    <property type="nucleotide sequence ID" value="NZ_CP017641.1"/>
</dbReference>
<dbReference type="SUPFAM" id="SSF88946">
    <property type="entry name" value="Sigma2 domain of RNA polymerase sigma factors"/>
    <property type="match status" value="1"/>
</dbReference>
<evidence type="ECO:0000313" key="8">
    <source>
        <dbReference type="Proteomes" id="UP000187735"/>
    </source>
</evidence>
<dbReference type="InterPro" id="IPR014284">
    <property type="entry name" value="RNA_pol_sigma-70_dom"/>
</dbReference>
<dbReference type="InterPro" id="IPR013324">
    <property type="entry name" value="RNA_pol_sigma_r3/r4-like"/>
</dbReference>
<evidence type="ECO:0000256" key="1">
    <source>
        <dbReference type="ARBA" id="ARBA00010641"/>
    </source>
</evidence>
<dbReference type="OrthoDB" id="276109at2"/>
<dbReference type="PANTHER" id="PTHR43133:SF8">
    <property type="entry name" value="RNA POLYMERASE SIGMA FACTOR HI_1459-RELATED"/>
    <property type="match status" value="1"/>
</dbReference>
<keyword evidence="8" id="KW-1185">Reference proteome</keyword>